<evidence type="ECO:0000313" key="1">
    <source>
        <dbReference type="EMBL" id="MBU5592911.1"/>
    </source>
</evidence>
<organism evidence="1 2">
    <name type="scientific">Clostridium simiarum</name>
    <dbReference type="NCBI Taxonomy" id="2841506"/>
    <lineage>
        <taxon>Bacteria</taxon>
        <taxon>Bacillati</taxon>
        <taxon>Bacillota</taxon>
        <taxon>Clostridia</taxon>
        <taxon>Eubacteriales</taxon>
        <taxon>Clostridiaceae</taxon>
        <taxon>Clostridium</taxon>
    </lineage>
</organism>
<evidence type="ECO:0000313" key="2">
    <source>
        <dbReference type="Proteomes" id="UP000736583"/>
    </source>
</evidence>
<name>A0ABS6F332_9CLOT</name>
<reference evidence="1 2" key="1">
    <citation type="submission" date="2021-06" db="EMBL/GenBank/DDBJ databases">
        <authorList>
            <person name="Sun Q."/>
            <person name="Li D."/>
        </authorList>
    </citation>
    <scope>NUCLEOTIDE SEQUENCE [LARGE SCALE GENOMIC DNA]</scope>
    <source>
        <strain evidence="1 2">MSJ-4</strain>
    </source>
</reference>
<protein>
    <submittedName>
        <fullName evidence="1">DUF3793 family protein</fullName>
    </submittedName>
</protein>
<dbReference type="Pfam" id="PF12672">
    <property type="entry name" value="DUF3793"/>
    <property type="match status" value="1"/>
</dbReference>
<gene>
    <name evidence="1" type="ORF">KQI89_14245</name>
</gene>
<sequence>MNKIEYFSDIDYIKAKIYYHIAPTLKGLKPSSIVTLTKDKRDLCSLWDLYKNQILLDCGLDYFELKRDDQSINVMVYNKSYLIRTIHNSNNLDFLFQYGYYKSMNLNEILNRLKQRFVNVCPHEVGIFLGYPIEDVKDFIKHPKKPCLITGYWKVYNDLDYAEKKFKSFDKAKINVMMDIMNGFNFTNKNYLN</sequence>
<comment type="caution">
    <text evidence="1">The sequence shown here is derived from an EMBL/GenBank/DDBJ whole genome shotgun (WGS) entry which is preliminary data.</text>
</comment>
<proteinExistence type="predicted"/>
<dbReference type="InterPro" id="IPR024523">
    <property type="entry name" value="DUF3793"/>
</dbReference>
<keyword evidence="2" id="KW-1185">Reference proteome</keyword>
<dbReference type="EMBL" id="JAHLQL010000005">
    <property type="protein sequence ID" value="MBU5592911.1"/>
    <property type="molecule type" value="Genomic_DNA"/>
</dbReference>
<dbReference type="Proteomes" id="UP000736583">
    <property type="component" value="Unassembled WGS sequence"/>
</dbReference>
<accession>A0ABS6F332</accession>